<dbReference type="NCBIfam" id="TIGR01656">
    <property type="entry name" value="Histidinol-ppas"/>
    <property type="match status" value="1"/>
</dbReference>
<dbReference type="PANTHER" id="PTHR42891">
    <property type="entry name" value="D-GLYCERO-BETA-D-MANNO-HEPTOSE-1,7-BISPHOSPHATE 7-PHOSPHATASE"/>
    <property type="match status" value="1"/>
</dbReference>
<dbReference type="CDD" id="cd07503">
    <property type="entry name" value="HAD_HisB-N"/>
    <property type="match status" value="1"/>
</dbReference>
<evidence type="ECO:0000256" key="4">
    <source>
        <dbReference type="ARBA" id="ARBA00022723"/>
    </source>
</evidence>
<evidence type="ECO:0000313" key="8">
    <source>
        <dbReference type="EMBL" id="MCW7754030.1"/>
    </source>
</evidence>
<keyword evidence="6" id="KW-0119">Carbohydrate metabolism</keyword>
<keyword evidence="9" id="KW-1185">Reference proteome</keyword>
<comment type="similarity">
    <text evidence="2">Belongs to the GmhB family.</text>
</comment>
<dbReference type="Proteomes" id="UP001209681">
    <property type="component" value="Unassembled WGS sequence"/>
</dbReference>
<comment type="subcellular location">
    <subcellularLocation>
        <location evidence="1">Cytoplasm</location>
    </subcellularLocation>
</comment>
<dbReference type="InterPro" id="IPR004446">
    <property type="entry name" value="Heptose_bisP_phosphatase"/>
</dbReference>
<evidence type="ECO:0000256" key="3">
    <source>
        <dbReference type="ARBA" id="ARBA00022490"/>
    </source>
</evidence>
<evidence type="ECO:0000256" key="6">
    <source>
        <dbReference type="ARBA" id="ARBA00023277"/>
    </source>
</evidence>
<dbReference type="InterPro" id="IPR023214">
    <property type="entry name" value="HAD_sf"/>
</dbReference>
<dbReference type="InterPro" id="IPR036412">
    <property type="entry name" value="HAD-like_sf"/>
</dbReference>
<evidence type="ECO:0000256" key="1">
    <source>
        <dbReference type="ARBA" id="ARBA00004496"/>
    </source>
</evidence>
<dbReference type="InterPro" id="IPR006543">
    <property type="entry name" value="Histidinol-phos"/>
</dbReference>
<organism evidence="8 9">
    <name type="scientific">Desulfobotulus pelophilus</name>
    <dbReference type="NCBI Taxonomy" id="2823377"/>
    <lineage>
        <taxon>Bacteria</taxon>
        <taxon>Pseudomonadati</taxon>
        <taxon>Thermodesulfobacteriota</taxon>
        <taxon>Desulfobacteria</taxon>
        <taxon>Desulfobacterales</taxon>
        <taxon>Desulfobacteraceae</taxon>
        <taxon>Desulfobotulus</taxon>
    </lineage>
</organism>
<dbReference type="RefSeq" id="WP_265424902.1">
    <property type="nucleotide sequence ID" value="NZ_JAPFPW010000008.1"/>
</dbReference>
<proteinExistence type="inferred from homology"/>
<dbReference type="NCBIfam" id="NF006506">
    <property type="entry name" value="PRK08942.1"/>
    <property type="match status" value="1"/>
</dbReference>
<accession>A0ABT3N996</accession>
<gene>
    <name evidence="8" type="primary">gmhB</name>
    <name evidence="8" type="ORF">OOT00_08530</name>
</gene>
<evidence type="ECO:0000313" key="9">
    <source>
        <dbReference type="Proteomes" id="UP001209681"/>
    </source>
</evidence>
<dbReference type="EMBL" id="JAPFPW010000008">
    <property type="protein sequence ID" value="MCW7754030.1"/>
    <property type="molecule type" value="Genomic_DNA"/>
</dbReference>
<comment type="caution">
    <text evidence="8">The sequence shown here is derived from an EMBL/GenBank/DDBJ whole genome shotgun (WGS) entry which is preliminary data.</text>
</comment>
<evidence type="ECO:0000256" key="7">
    <source>
        <dbReference type="ARBA" id="ARBA00031828"/>
    </source>
</evidence>
<dbReference type="SUPFAM" id="SSF56784">
    <property type="entry name" value="HAD-like"/>
    <property type="match status" value="1"/>
</dbReference>
<dbReference type="PANTHER" id="PTHR42891:SF1">
    <property type="entry name" value="D-GLYCERO-BETA-D-MANNO-HEPTOSE-1,7-BISPHOSPHATE 7-PHOSPHATASE"/>
    <property type="match status" value="1"/>
</dbReference>
<sequence>MKVAGYQRKEGAGVVFLDRDGVINEDSPNYIRSVQAFRFIPGSAEAIGRLSLAGMDIMLVTNQSVIHRGLVTKEGLNLIFDHLRQGLVEFGGRVKAVFYCPHRPDENCSCRKPRPGLFFRAETEYGVDLAASIMVGDSAKDMEAARAAGVGILILVRTGNGRRDLPILMERGLGPDYVAENLAGAVDWILKDGRLPSE</sequence>
<dbReference type="InterPro" id="IPR006549">
    <property type="entry name" value="HAD-SF_hydro_IIIA"/>
</dbReference>
<keyword evidence="3" id="KW-0963">Cytoplasm</keyword>
<keyword evidence="5 8" id="KW-0378">Hydrolase</keyword>
<reference evidence="8 9" key="1">
    <citation type="submission" date="2022-11" db="EMBL/GenBank/DDBJ databases">
        <title>Desulfobotulus tamanensis H1 sp. nov. - anaerobic, alkaliphilic, sulphate reducing bacterium isolated from terrestrial mud volcano.</title>
        <authorList>
            <person name="Frolova A."/>
            <person name="Merkel A.Y."/>
            <person name="Slobodkin A.I."/>
        </authorList>
    </citation>
    <scope>NUCLEOTIDE SEQUENCE [LARGE SCALE GENOMIC DNA]</scope>
    <source>
        <strain evidence="8 9">H1</strain>
    </source>
</reference>
<dbReference type="Pfam" id="PF13242">
    <property type="entry name" value="Hydrolase_like"/>
    <property type="match status" value="1"/>
</dbReference>
<keyword evidence="4" id="KW-0479">Metal-binding</keyword>
<dbReference type="Gene3D" id="3.40.50.1000">
    <property type="entry name" value="HAD superfamily/HAD-like"/>
    <property type="match status" value="1"/>
</dbReference>
<evidence type="ECO:0000256" key="2">
    <source>
        <dbReference type="ARBA" id="ARBA00005628"/>
    </source>
</evidence>
<protein>
    <recommendedName>
        <fullName evidence="7">D,D-heptose 1,7-bisphosphate phosphatase</fullName>
    </recommendedName>
</protein>
<name>A0ABT3N996_9BACT</name>
<dbReference type="NCBIfam" id="TIGR01662">
    <property type="entry name" value="HAD-SF-IIIA"/>
    <property type="match status" value="1"/>
</dbReference>
<evidence type="ECO:0000256" key="5">
    <source>
        <dbReference type="ARBA" id="ARBA00022801"/>
    </source>
</evidence>
<dbReference type="GO" id="GO:0034200">
    <property type="term" value="F:D-glycero-beta-D-manno-heptose 1,7-bisphosphate 7-phosphatase activity"/>
    <property type="evidence" value="ECO:0007669"/>
    <property type="project" value="UniProtKB-EC"/>
</dbReference>